<evidence type="ECO:0000313" key="2">
    <source>
        <dbReference type="Proteomes" id="UP000603200"/>
    </source>
</evidence>
<evidence type="ECO:0000313" key="1">
    <source>
        <dbReference type="EMBL" id="GIE26557.1"/>
    </source>
</evidence>
<evidence type="ECO:0008006" key="3">
    <source>
        <dbReference type="Google" id="ProtNLM"/>
    </source>
</evidence>
<accession>A0ABQ4A8A2</accession>
<proteinExistence type="predicted"/>
<gene>
    <name evidence="1" type="ORF">Ahu01nite_096590</name>
</gene>
<keyword evidence="2" id="KW-1185">Reference proteome</keyword>
<name>A0ABQ4A8A2_9ACTN</name>
<protein>
    <recommendedName>
        <fullName evidence="3">Minor tail protein</fullName>
    </recommendedName>
</protein>
<sequence length="169" mass="18840">MAGAIPEWIAYAGTLVGGGLGGALIQGAFDRSKTRLTGSQNSELQAVKLLHQRDVQDLDLEGQETRLRREHAHQRVMLAQAAHFEVRKQMAELARDVVLWREKELLTLYGDEVSMFPQHYNTIDAPNGVMGSPSLDDLLDWGKLLSELIELINEPPPATNRTARSQLEE</sequence>
<organism evidence="1 2">
    <name type="scientific">Winogradskya humida</name>
    <dbReference type="NCBI Taxonomy" id="113566"/>
    <lineage>
        <taxon>Bacteria</taxon>
        <taxon>Bacillati</taxon>
        <taxon>Actinomycetota</taxon>
        <taxon>Actinomycetes</taxon>
        <taxon>Micromonosporales</taxon>
        <taxon>Micromonosporaceae</taxon>
        <taxon>Winogradskya</taxon>
    </lineage>
</organism>
<comment type="caution">
    <text evidence="1">The sequence shown here is derived from an EMBL/GenBank/DDBJ whole genome shotgun (WGS) entry which is preliminary data.</text>
</comment>
<reference evidence="1 2" key="1">
    <citation type="submission" date="2021-01" db="EMBL/GenBank/DDBJ databases">
        <title>Whole genome shotgun sequence of Actinoplanes humidus NBRC 14915.</title>
        <authorList>
            <person name="Komaki H."/>
            <person name="Tamura T."/>
        </authorList>
    </citation>
    <scope>NUCLEOTIDE SEQUENCE [LARGE SCALE GENOMIC DNA]</scope>
    <source>
        <strain evidence="1 2">NBRC 14915</strain>
    </source>
</reference>
<dbReference type="Proteomes" id="UP000603200">
    <property type="component" value="Unassembled WGS sequence"/>
</dbReference>
<dbReference type="EMBL" id="BOMN01000147">
    <property type="protein sequence ID" value="GIE26557.1"/>
    <property type="molecule type" value="Genomic_DNA"/>
</dbReference>
<dbReference type="RefSeq" id="WP_203843463.1">
    <property type="nucleotide sequence ID" value="NZ_BAAATV010000037.1"/>
</dbReference>